<name>A0A8S5N1G5_9CAUD</name>
<proteinExistence type="predicted"/>
<evidence type="ECO:0000256" key="1">
    <source>
        <dbReference type="SAM" id="MobiDB-lite"/>
    </source>
</evidence>
<accession>A0A8S5N1G5</accession>
<sequence>MCDGNTSVPRTPAPLACSTPAGGGRSGRG</sequence>
<dbReference type="EMBL" id="BK015032">
    <property type="protein sequence ID" value="DAD87979.1"/>
    <property type="molecule type" value="Genomic_DNA"/>
</dbReference>
<feature type="region of interest" description="Disordered" evidence="1">
    <location>
        <begin position="1"/>
        <end position="29"/>
    </location>
</feature>
<organism evidence="2">
    <name type="scientific">Siphoviridae sp. ctZi05</name>
    <dbReference type="NCBI Taxonomy" id="2826385"/>
    <lineage>
        <taxon>Viruses</taxon>
        <taxon>Duplodnaviria</taxon>
        <taxon>Heunggongvirae</taxon>
        <taxon>Uroviricota</taxon>
        <taxon>Caudoviricetes</taxon>
    </lineage>
</organism>
<evidence type="ECO:0000313" key="2">
    <source>
        <dbReference type="EMBL" id="DAD87979.1"/>
    </source>
</evidence>
<protein>
    <submittedName>
        <fullName evidence="2">Uncharacterized protein</fullName>
    </submittedName>
</protein>
<reference evidence="2" key="1">
    <citation type="journal article" date="2021" name="Proc. Natl. Acad. Sci. U.S.A.">
        <title>A Catalog of Tens of Thousands of Viruses from Human Metagenomes Reveals Hidden Associations with Chronic Diseases.</title>
        <authorList>
            <person name="Tisza M.J."/>
            <person name="Buck C.B."/>
        </authorList>
    </citation>
    <scope>NUCLEOTIDE SEQUENCE</scope>
    <source>
        <strain evidence="2">CtZi05</strain>
    </source>
</reference>